<dbReference type="InterPro" id="IPR013783">
    <property type="entry name" value="Ig-like_fold"/>
</dbReference>
<dbReference type="Pfam" id="PF00072">
    <property type="entry name" value="Response_reg"/>
    <property type="match status" value="1"/>
</dbReference>
<dbReference type="InterPro" id="IPR009057">
    <property type="entry name" value="Homeodomain-like_sf"/>
</dbReference>
<dbReference type="Proteomes" id="UP000295499">
    <property type="component" value="Unassembled WGS sequence"/>
</dbReference>
<dbReference type="Pfam" id="PF07495">
    <property type="entry name" value="Y_Y_Y"/>
    <property type="match status" value="1"/>
</dbReference>
<dbReference type="Gene3D" id="1.10.10.60">
    <property type="entry name" value="Homeodomain-like"/>
    <property type="match status" value="1"/>
</dbReference>
<dbReference type="Pfam" id="PF02518">
    <property type="entry name" value="HATPase_c"/>
    <property type="match status" value="1"/>
</dbReference>
<evidence type="ECO:0000259" key="10">
    <source>
        <dbReference type="PROSITE" id="PS01124"/>
    </source>
</evidence>
<dbReference type="PROSITE" id="PS01124">
    <property type="entry name" value="HTH_ARAC_FAMILY_2"/>
    <property type="match status" value="1"/>
</dbReference>
<dbReference type="EC" id="2.7.13.3" evidence="2"/>
<evidence type="ECO:0000256" key="1">
    <source>
        <dbReference type="ARBA" id="ARBA00000085"/>
    </source>
</evidence>
<dbReference type="SUPFAM" id="SSF63829">
    <property type="entry name" value="Calcium-dependent phosphotriesterase"/>
    <property type="match status" value="1"/>
</dbReference>
<evidence type="ECO:0000259" key="12">
    <source>
        <dbReference type="PROSITE" id="PS50110"/>
    </source>
</evidence>
<reference evidence="13 14" key="1">
    <citation type="submission" date="2019-03" db="EMBL/GenBank/DDBJ databases">
        <title>Genomic Encyclopedia of Archaeal and Bacterial Type Strains, Phase II (KMG-II): from individual species to whole genera.</title>
        <authorList>
            <person name="Goeker M."/>
        </authorList>
    </citation>
    <scope>NUCLEOTIDE SEQUENCE [LARGE SCALE GENOMIC DNA]</scope>
    <source>
        <strain evidence="13 14">DSM 19034</strain>
    </source>
</reference>
<evidence type="ECO:0000256" key="5">
    <source>
        <dbReference type="ARBA" id="ARBA00022777"/>
    </source>
</evidence>
<dbReference type="OrthoDB" id="9809670at2"/>
<dbReference type="PROSITE" id="PS50110">
    <property type="entry name" value="RESPONSE_REGULATORY"/>
    <property type="match status" value="1"/>
</dbReference>
<dbReference type="InterPro" id="IPR011123">
    <property type="entry name" value="Y_Y_Y"/>
</dbReference>
<evidence type="ECO:0000256" key="7">
    <source>
        <dbReference type="ARBA" id="ARBA00023125"/>
    </source>
</evidence>
<evidence type="ECO:0000256" key="6">
    <source>
        <dbReference type="ARBA" id="ARBA00023015"/>
    </source>
</evidence>
<dbReference type="InterPro" id="IPR018060">
    <property type="entry name" value="HTH_AraC"/>
</dbReference>
<dbReference type="FunFam" id="3.30.565.10:FF:000006">
    <property type="entry name" value="Sensor histidine kinase WalK"/>
    <property type="match status" value="1"/>
</dbReference>
<dbReference type="Gene3D" id="2.130.10.10">
    <property type="entry name" value="YVTN repeat-like/Quinoprotein amine dehydrogenase"/>
    <property type="match status" value="3"/>
</dbReference>
<feature type="modified residue" description="4-aspartylphosphate" evidence="9">
    <location>
        <position position="1156"/>
    </location>
</feature>
<dbReference type="Gene3D" id="2.60.40.10">
    <property type="entry name" value="Immunoglobulins"/>
    <property type="match status" value="1"/>
</dbReference>
<dbReference type="InterPro" id="IPR036097">
    <property type="entry name" value="HisK_dim/P_sf"/>
</dbReference>
<dbReference type="GO" id="GO:0003700">
    <property type="term" value="F:DNA-binding transcription factor activity"/>
    <property type="evidence" value="ECO:0007669"/>
    <property type="project" value="InterPro"/>
</dbReference>
<dbReference type="InterPro" id="IPR003594">
    <property type="entry name" value="HATPase_dom"/>
</dbReference>
<evidence type="ECO:0000256" key="3">
    <source>
        <dbReference type="ARBA" id="ARBA00022553"/>
    </source>
</evidence>
<evidence type="ECO:0000256" key="4">
    <source>
        <dbReference type="ARBA" id="ARBA00022679"/>
    </source>
</evidence>
<dbReference type="InterPro" id="IPR001789">
    <property type="entry name" value="Sig_transdc_resp-reg_receiver"/>
</dbReference>
<dbReference type="SMART" id="SM00387">
    <property type="entry name" value="HATPase_c"/>
    <property type="match status" value="1"/>
</dbReference>
<dbReference type="CDD" id="cd00082">
    <property type="entry name" value="HisKA"/>
    <property type="match status" value="1"/>
</dbReference>
<dbReference type="InterPro" id="IPR003661">
    <property type="entry name" value="HisK_dim/P_dom"/>
</dbReference>
<organism evidence="13 14">
    <name type="scientific">Pedobacter duraquae</name>
    <dbReference type="NCBI Taxonomy" id="425511"/>
    <lineage>
        <taxon>Bacteria</taxon>
        <taxon>Pseudomonadati</taxon>
        <taxon>Bacteroidota</taxon>
        <taxon>Sphingobacteriia</taxon>
        <taxon>Sphingobacteriales</taxon>
        <taxon>Sphingobacteriaceae</taxon>
        <taxon>Pedobacter</taxon>
    </lineage>
</organism>
<feature type="domain" description="Histidine kinase" evidence="11">
    <location>
        <begin position="845"/>
        <end position="1060"/>
    </location>
</feature>
<keyword evidence="3 9" id="KW-0597">Phosphoprotein</keyword>
<dbReference type="Pfam" id="PF00512">
    <property type="entry name" value="HisKA"/>
    <property type="match status" value="1"/>
</dbReference>
<comment type="caution">
    <text evidence="13">The sequence shown here is derived from an EMBL/GenBank/DDBJ whole genome shotgun (WGS) entry which is preliminary data.</text>
</comment>
<feature type="domain" description="Response regulatory" evidence="12">
    <location>
        <begin position="1108"/>
        <end position="1223"/>
    </location>
</feature>
<evidence type="ECO:0000256" key="2">
    <source>
        <dbReference type="ARBA" id="ARBA00012438"/>
    </source>
</evidence>
<proteinExistence type="predicted"/>
<dbReference type="SUPFAM" id="SSF47384">
    <property type="entry name" value="Homodimeric domain of signal transducing histidine kinase"/>
    <property type="match status" value="1"/>
</dbReference>
<keyword evidence="7" id="KW-0238">DNA-binding</keyword>
<name>A0A4R6IGQ5_9SPHI</name>
<dbReference type="InterPro" id="IPR011110">
    <property type="entry name" value="Reg_prop"/>
</dbReference>
<dbReference type="GO" id="GO:0000155">
    <property type="term" value="F:phosphorelay sensor kinase activity"/>
    <property type="evidence" value="ECO:0007669"/>
    <property type="project" value="InterPro"/>
</dbReference>
<dbReference type="SUPFAM" id="SSF101898">
    <property type="entry name" value="NHL repeat"/>
    <property type="match status" value="2"/>
</dbReference>
<dbReference type="PANTHER" id="PTHR43547">
    <property type="entry name" value="TWO-COMPONENT HISTIDINE KINASE"/>
    <property type="match status" value="1"/>
</dbReference>
<dbReference type="CDD" id="cd00075">
    <property type="entry name" value="HATPase"/>
    <property type="match status" value="1"/>
</dbReference>
<keyword evidence="8" id="KW-0804">Transcription</keyword>
<accession>A0A4R6IGQ5</accession>
<dbReference type="PRINTS" id="PR00344">
    <property type="entry name" value="BCTRLSENSOR"/>
</dbReference>
<dbReference type="EMBL" id="SNWM01000004">
    <property type="protein sequence ID" value="TDO20877.1"/>
    <property type="molecule type" value="Genomic_DNA"/>
</dbReference>
<comment type="catalytic activity">
    <reaction evidence="1">
        <text>ATP + protein L-histidine = ADP + protein N-phospho-L-histidine.</text>
        <dbReference type="EC" id="2.7.13.3"/>
    </reaction>
</comment>
<dbReference type="FunFam" id="1.10.287.130:FF:000045">
    <property type="entry name" value="Two-component system sensor histidine kinase/response regulator"/>
    <property type="match status" value="1"/>
</dbReference>
<dbReference type="InterPro" id="IPR036890">
    <property type="entry name" value="HATPase_C_sf"/>
</dbReference>
<keyword evidence="14" id="KW-1185">Reference proteome</keyword>
<dbReference type="Gene3D" id="3.30.565.10">
    <property type="entry name" value="Histidine kinase-like ATPase, C-terminal domain"/>
    <property type="match status" value="1"/>
</dbReference>
<keyword evidence="4" id="KW-0808">Transferase</keyword>
<dbReference type="PANTHER" id="PTHR43547:SF2">
    <property type="entry name" value="HYBRID SIGNAL TRANSDUCTION HISTIDINE KINASE C"/>
    <property type="match status" value="1"/>
</dbReference>
<dbReference type="InterPro" id="IPR011006">
    <property type="entry name" value="CheY-like_superfamily"/>
</dbReference>
<dbReference type="Gene3D" id="1.10.287.130">
    <property type="match status" value="1"/>
</dbReference>
<dbReference type="InterPro" id="IPR005467">
    <property type="entry name" value="His_kinase_dom"/>
</dbReference>
<dbReference type="Pfam" id="PF12833">
    <property type="entry name" value="HTH_18"/>
    <property type="match status" value="1"/>
</dbReference>
<dbReference type="Pfam" id="PF07494">
    <property type="entry name" value="Reg_prop"/>
    <property type="match status" value="3"/>
</dbReference>
<keyword evidence="5" id="KW-0418">Kinase</keyword>
<dbReference type="PROSITE" id="PS00041">
    <property type="entry name" value="HTH_ARAC_FAMILY_1"/>
    <property type="match status" value="1"/>
</dbReference>
<dbReference type="InterPro" id="IPR015943">
    <property type="entry name" value="WD40/YVTN_repeat-like_dom_sf"/>
</dbReference>
<evidence type="ECO:0000256" key="8">
    <source>
        <dbReference type="ARBA" id="ARBA00023163"/>
    </source>
</evidence>
<dbReference type="SUPFAM" id="SSF52172">
    <property type="entry name" value="CheY-like"/>
    <property type="match status" value="1"/>
</dbReference>
<dbReference type="Gene3D" id="3.40.50.2300">
    <property type="match status" value="1"/>
</dbReference>
<sequence>MVRVETKKNVHSWIPNIFLLRFMPSVYKISIGFATCLFLSVGLCRSQSLPSIKYIGVENGLSNNIVNSLYLDRFGFMWMGTYDGLNRYDGYNFKIFRNSQGVGNSLINNHITVLNGDDLNRIWIGTQKGISYYSYADSKFHKLLFYNNGKQDTLTASVNSIAISKAGSIFISTEENGLFVLKKDAVIAGRILLNENKDYALKALCLSNDGKLWMYVKDFGLCSYNPINGKIKLINSEIRNATKIICGEQNILWIGTEAGLYRYDIQNNIIDKLDGYQNNDNIMNLMLDRQKKLWISTDGSGIYIYDTQGKKITRLLAGREKGLLSSNSVAQVYEDKESRKWIATLRGGINVIDQQSAQFQTIKHDALKSNSLINNFVLSFSEDENQNVWIGTDGGGLSHWNRKLNTFTNYIKTNDPGSLKSNFITSILNDSDNNVWIASFSGGIDRFDKREKKFIHYSCYNDIKRIEEVNIWKLFQDRDENLWAGTTKGGALYRYNQSMDKFELFDNRLKDIHALFQDGKGNLWAGNYTELIKIDPINKRHEFTKVDLAIRTINEDSKRHLWMGIEGGGLLQFDPTTKKIIKYTEHDGLPSSSVLNILVDSKDNLWCSTYNGLSKFDIKERTFKNYFTSDGLQSNQFNYNAALKLKDGAFLFGGINGFNLFYPGNIKENKRIPKIVLTDFKINNISLDLDSNYKNMSIVDLHEISVPYNSAISVDYAAIEFSFQEQISYAYYLEGWDRGWNEVNKLTTAYYSRLNEGKYKLHIKSTDTEGVWSTNEKIILIQILPPWYRSWWAYISYLVLLSIAYYVFQTYRNRQRNLKHEVEITNLKMEREKDSNEKKLNFFTNISHELRTPLTLIVNPIKDILNSKESGQEKNDLTVVYRNSRRLLSLVDQLLLFRKTESENDTLNIVKINIFKFSKEIFLCFGYLAKNNNIDYIFDGNDEDLHIYADRDKLEIVFFNLLSNALKFTPNGGAVKFKVATTANGIKVEVSDSGPGIPDGVGEKLFEKFYKVMNKTSLKMGFGIGLYLAKVFVEQHKGKIYFLSDHGVGTSFFIEMPVGEALDYEEGRLVDSELTYANELIAHDRNDVEFSEKDTIGNLELLISDLHSILVIDDNSEIIDYINQIFKDNFKIYKATNGIAGLNACKEFLPDVVISDVNMDGLNGIELCRAIKEDLALSHIPVILLTADPNTEIRLQGIEVGAYDFISKPFDKELFTAKINGVIKNRINLQSYFYNEITLKSDAHKVSEEDRGFLQKCIDIIEGNLTEDSFNVKTLASDLGMSHSNLYKKIKATSGQSINGFVRFIRLRKAAELLINTNLNINEASFRVGMNDVKYFREHFQKLFKLTPSEFVKKHRRTFHKYYNLNSPN</sequence>
<dbReference type="SUPFAM" id="SSF46689">
    <property type="entry name" value="Homeodomain-like"/>
    <property type="match status" value="1"/>
</dbReference>
<dbReference type="SMART" id="SM00448">
    <property type="entry name" value="REC"/>
    <property type="match status" value="1"/>
</dbReference>
<protein>
    <recommendedName>
        <fullName evidence="2">histidine kinase</fullName>
        <ecNumber evidence="2">2.7.13.3</ecNumber>
    </recommendedName>
</protein>
<evidence type="ECO:0000256" key="9">
    <source>
        <dbReference type="PROSITE-ProRule" id="PRU00169"/>
    </source>
</evidence>
<dbReference type="SMART" id="SM00388">
    <property type="entry name" value="HisKA"/>
    <property type="match status" value="1"/>
</dbReference>
<keyword evidence="6" id="KW-0805">Transcription regulation</keyword>
<dbReference type="GO" id="GO:0043565">
    <property type="term" value="F:sequence-specific DNA binding"/>
    <property type="evidence" value="ECO:0007669"/>
    <property type="project" value="InterPro"/>
</dbReference>
<dbReference type="InterPro" id="IPR004358">
    <property type="entry name" value="Sig_transdc_His_kin-like_C"/>
</dbReference>
<dbReference type="SUPFAM" id="SSF55874">
    <property type="entry name" value="ATPase domain of HSP90 chaperone/DNA topoisomerase II/histidine kinase"/>
    <property type="match status" value="1"/>
</dbReference>
<evidence type="ECO:0000313" key="13">
    <source>
        <dbReference type="EMBL" id="TDO20877.1"/>
    </source>
</evidence>
<gene>
    <name evidence="13" type="ORF">CLV32_3512</name>
</gene>
<dbReference type="SMART" id="SM00342">
    <property type="entry name" value="HTH_ARAC"/>
    <property type="match status" value="1"/>
</dbReference>
<dbReference type="InterPro" id="IPR018062">
    <property type="entry name" value="HTH_AraC-typ_CS"/>
</dbReference>
<feature type="domain" description="HTH araC/xylS-type" evidence="10">
    <location>
        <begin position="1255"/>
        <end position="1354"/>
    </location>
</feature>
<evidence type="ECO:0000259" key="11">
    <source>
        <dbReference type="PROSITE" id="PS50109"/>
    </source>
</evidence>
<evidence type="ECO:0000313" key="14">
    <source>
        <dbReference type="Proteomes" id="UP000295499"/>
    </source>
</evidence>
<dbReference type="PROSITE" id="PS50109">
    <property type="entry name" value="HIS_KIN"/>
    <property type="match status" value="1"/>
</dbReference>